<proteinExistence type="predicted"/>
<dbReference type="InterPro" id="IPR003495">
    <property type="entry name" value="CobW/HypB/UreG_nucleotide-bd"/>
</dbReference>
<protein>
    <submittedName>
        <fullName evidence="4">GTP-binding protein</fullName>
    </submittedName>
</protein>
<dbReference type="SUPFAM" id="SSF52540">
    <property type="entry name" value="P-loop containing nucleoside triphosphate hydrolases"/>
    <property type="match status" value="1"/>
</dbReference>
<dbReference type="Proteomes" id="UP001560296">
    <property type="component" value="Unassembled WGS sequence"/>
</dbReference>
<gene>
    <name evidence="4" type="ORF">AB5S05_01215</name>
</gene>
<dbReference type="PANTHER" id="PTHR13748">
    <property type="entry name" value="COBW-RELATED"/>
    <property type="match status" value="1"/>
</dbReference>
<reference evidence="4 5" key="1">
    <citation type="submission" date="2024-07" db="EMBL/GenBank/DDBJ databases">
        <authorList>
            <person name="Li M."/>
        </authorList>
    </citation>
    <scope>NUCLEOTIDE SEQUENCE [LARGE SCALE GENOMIC DNA]</scope>
    <source>
        <strain evidence="4 5">25A3E</strain>
    </source>
</reference>
<evidence type="ECO:0000313" key="4">
    <source>
        <dbReference type="EMBL" id="MEX6500667.1"/>
    </source>
</evidence>
<comment type="function">
    <text evidence="1">Zinc chaperone that directly transfers zinc cofactor to target proteins, thereby activating them. Zinc is transferred from the CXCC motif in the GTPase domain to the zinc binding site in target proteins in a process requiring GTP hydrolysis.</text>
</comment>
<feature type="domain" description="CobW C-terminal" evidence="3">
    <location>
        <begin position="238"/>
        <end position="324"/>
    </location>
</feature>
<dbReference type="InterPro" id="IPR027417">
    <property type="entry name" value="P-loop_NTPase"/>
</dbReference>
<dbReference type="InterPro" id="IPR011629">
    <property type="entry name" value="CobW-like_C"/>
</dbReference>
<dbReference type="Gene3D" id="3.40.50.300">
    <property type="entry name" value="P-loop containing nucleotide triphosphate hydrolases"/>
    <property type="match status" value="1"/>
</dbReference>
<keyword evidence="5" id="KW-1185">Reference proteome</keyword>
<dbReference type="InterPro" id="IPR051316">
    <property type="entry name" value="Zinc-reg_GTPase_activator"/>
</dbReference>
<evidence type="ECO:0000313" key="5">
    <source>
        <dbReference type="Proteomes" id="UP001560296"/>
    </source>
</evidence>
<name>A0ABV3YMX6_9PSED</name>
<dbReference type="EMBL" id="JBFTEG010000001">
    <property type="protein sequence ID" value="MEX6500667.1"/>
    <property type="molecule type" value="Genomic_DNA"/>
</dbReference>
<evidence type="ECO:0000259" key="3">
    <source>
        <dbReference type="Pfam" id="PF07683"/>
    </source>
</evidence>
<dbReference type="RefSeq" id="WP_369285583.1">
    <property type="nucleotide sequence ID" value="NZ_JBFTEG010000001.1"/>
</dbReference>
<dbReference type="Pfam" id="PF02492">
    <property type="entry name" value="cobW"/>
    <property type="match status" value="1"/>
</dbReference>
<organism evidence="4 5">
    <name type="scientific">Pseudomonas zhanjiangensis</name>
    <dbReference type="NCBI Taxonomy" id="3239015"/>
    <lineage>
        <taxon>Bacteria</taxon>
        <taxon>Pseudomonadati</taxon>
        <taxon>Pseudomonadota</taxon>
        <taxon>Gammaproteobacteria</taxon>
        <taxon>Pseudomonadales</taxon>
        <taxon>Pseudomonadaceae</taxon>
        <taxon>Pseudomonas</taxon>
    </lineage>
</organism>
<comment type="caution">
    <text evidence="4">The sequence shown here is derived from an EMBL/GenBank/DDBJ whole genome shotgun (WGS) entry which is preliminary data.</text>
</comment>
<accession>A0ABV3YMX6</accession>
<evidence type="ECO:0000256" key="1">
    <source>
        <dbReference type="ARBA" id="ARBA00045658"/>
    </source>
</evidence>
<evidence type="ECO:0000259" key="2">
    <source>
        <dbReference type="Pfam" id="PF02492"/>
    </source>
</evidence>
<feature type="domain" description="CobW/HypB/UreG nucleotide-binding" evidence="2">
    <location>
        <begin position="6"/>
        <end position="169"/>
    </location>
</feature>
<dbReference type="PANTHER" id="PTHR13748:SF46">
    <property type="entry name" value="ZINC CHAPERONE YEIR"/>
    <property type="match status" value="1"/>
</dbReference>
<dbReference type="Pfam" id="PF07683">
    <property type="entry name" value="CobW_C"/>
    <property type="match status" value="1"/>
</dbReference>
<sequence>MLTHIPTHLIAGPLGAGKTSLIRDLLAQRPAGERWAVLLNEFGQIGLDAALLSTDDDGVALGEVAGGCLCCVNGVPFQVGLGRLLRKARPDRLLIEPSGLGHPLQLLTQLGEPPWAGVLAVQPAVLVLDAAALAVGQALPESQQAALASAGLLLLNKAEQLDDAGKAAVQARLPQRPLHWTRQGALPLALLPGYRVQAGAAPDLAHLPIGSAPLASLWRSPGEPICQVQEQAEGWSIGWRWHPSQRFDAQRVQQWLGGLSWRRAKLVLHTETGWLSANALGGQSSAGSALSWQASAWRRDSRLELIFAEAQDAEALRQGMAACRLD</sequence>